<comment type="caution">
    <text evidence="4">The sequence shown here is derived from an EMBL/GenBank/DDBJ whole genome shotgun (WGS) entry which is preliminary data.</text>
</comment>
<proteinExistence type="inferred from homology"/>
<name>A0ABC8M3W3_ERUVS</name>
<feature type="domain" description="SRR1-like" evidence="3">
    <location>
        <begin position="80"/>
        <end position="122"/>
    </location>
</feature>
<feature type="region of interest" description="Disordered" evidence="2">
    <location>
        <begin position="1"/>
        <end position="38"/>
    </location>
</feature>
<dbReference type="PANTHER" id="PTHR28626">
    <property type="entry name" value="SRR1-LIKE PROTEIN"/>
    <property type="match status" value="1"/>
</dbReference>
<feature type="compositionally biased region" description="Basic and acidic residues" evidence="2">
    <location>
        <begin position="20"/>
        <end position="38"/>
    </location>
</feature>
<dbReference type="Pfam" id="PF07985">
    <property type="entry name" value="SRR1"/>
    <property type="match status" value="1"/>
</dbReference>
<keyword evidence="5" id="KW-1185">Reference proteome</keyword>
<dbReference type="Proteomes" id="UP001642260">
    <property type="component" value="Unassembled WGS sequence"/>
</dbReference>
<evidence type="ECO:0000313" key="5">
    <source>
        <dbReference type="Proteomes" id="UP001642260"/>
    </source>
</evidence>
<gene>
    <name evidence="4" type="ORF">ERUC_LOCUS42932</name>
</gene>
<feature type="compositionally biased region" description="Polar residues" evidence="2">
    <location>
        <begin position="1"/>
        <end position="17"/>
    </location>
</feature>
<dbReference type="InterPro" id="IPR040044">
    <property type="entry name" value="SRR1L"/>
</dbReference>
<evidence type="ECO:0000256" key="2">
    <source>
        <dbReference type="SAM" id="MobiDB-lite"/>
    </source>
</evidence>
<dbReference type="PANTHER" id="PTHR28626:SF3">
    <property type="entry name" value="SRR1-LIKE PROTEIN"/>
    <property type="match status" value="1"/>
</dbReference>
<comment type="similarity">
    <text evidence="1">Belongs to the SRR1 family.</text>
</comment>
<dbReference type="AlphaFoldDB" id="A0ABC8M3W3"/>
<evidence type="ECO:0000313" key="4">
    <source>
        <dbReference type="EMBL" id="CAH8390449.1"/>
    </source>
</evidence>
<dbReference type="InterPro" id="IPR012942">
    <property type="entry name" value="SRR1-like"/>
</dbReference>
<sequence length="141" mass="16412">MADSRNAGNNIPDSSGAWTEETHARTKREGNDLEIDPERQERLKQQMEISLKTIENSEFYKSFLKQLTSPEVSSHIQIMLGSETQLQMVIYGLGSIESDDENPRFQLSIAILMKREFDWSEMCIGFYGLYRRNWAFGLYLY</sequence>
<protein>
    <recommendedName>
        <fullName evidence="3">SRR1-like domain-containing protein</fullName>
    </recommendedName>
</protein>
<evidence type="ECO:0000256" key="1">
    <source>
        <dbReference type="ARBA" id="ARBA00009856"/>
    </source>
</evidence>
<evidence type="ECO:0000259" key="3">
    <source>
        <dbReference type="Pfam" id="PF07985"/>
    </source>
</evidence>
<dbReference type="EMBL" id="CAKOAT010897375">
    <property type="protein sequence ID" value="CAH8390449.1"/>
    <property type="molecule type" value="Genomic_DNA"/>
</dbReference>
<organism evidence="4 5">
    <name type="scientific">Eruca vesicaria subsp. sativa</name>
    <name type="common">Garden rocket</name>
    <name type="synonym">Eruca sativa</name>
    <dbReference type="NCBI Taxonomy" id="29727"/>
    <lineage>
        <taxon>Eukaryota</taxon>
        <taxon>Viridiplantae</taxon>
        <taxon>Streptophyta</taxon>
        <taxon>Embryophyta</taxon>
        <taxon>Tracheophyta</taxon>
        <taxon>Spermatophyta</taxon>
        <taxon>Magnoliopsida</taxon>
        <taxon>eudicotyledons</taxon>
        <taxon>Gunneridae</taxon>
        <taxon>Pentapetalae</taxon>
        <taxon>rosids</taxon>
        <taxon>malvids</taxon>
        <taxon>Brassicales</taxon>
        <taxon>Brassicaceae</taxon>
        <taxon>Brassiceae</taxon>
        <taxon>Eruca</taxon>
    </lineage>
</organism>
<reference evidence="4 5" key="1">
    <citation type="submission" date="2022-03" db="EMBL/GenBank/DDBJ databases">
        <authorList>
            <person name="Macdonald S."/>
            <person name="Ahmed S."/>
            <person name="Newling K."/>
        </authorList>
    </citation>
    <scope>NUCLEOTIDE SEQUENCE [LARGE SCALE GENOMIC DNA]</scope>
</reference>
<accession>A0ABC8M3W3</accession>